<keyword evidence="5 10" id="KW-0132">Cell division</keyword>
<evidence type="ECO:0000313" key="15">
    <source>
        <dbReference type="Proteomes" id="UP000486602"/>
    </source>
</evidence>
<keyword evidence="4 10" id="KW-1003">Cell membrane</keyword>
<dbReference type="Pfam" id="PF18075">
    <property type="entry name" value="FtsX_ECD"/>
    <property type="match status" value="1"/>
</dbReference>
<evidence type="ECO:0000256" key="2">
    <source>
        <dbReference type="ARBA" id="ARBA00007379"/>
    </source>
</evidence>
<evidence type="ECO:0000256" key="3">
    <source>
        <dbReference type="ARBA" id="ARBA00021907"/>
    </source>
</evidence>
<dbReference type="InterPro" id="IPR004513">
    <property type="entry name" value="FtsX"/>
</dbReference>
<dbReference type="GO" id="GO:0051301">
    <property type="term" value="P:cell division"/>
    <property type="evidence" value="ECO:0007669"/>
    <property type="project" value="UniProtKB-KW"/>
</dbReference>
<evidence type="ECO:0000256" key="11">
    <source>
        <dbReference type="SAM" id="Phobius"/>
    </source>
</evidence>
<feature type="transmembrane region" description="Helical" evidence="11">
    <location>
        <begin position="163"/>
        <end position="186"/>
    </location>
</feature>
<feature type="domain" description="FtsX extracellular" evidence="13">
    <location>
        <begin position="52"/>
        <end position="146"/>
    </location>
</feature>
<comment type="caution">
    <text evidence="14">The sequence shown here is derived from an EMBL/GenBank/DDBJ whole genome shotgun (WGS) entry which is preliminary data.</text>
</comment>
<sequence>MAASPDKYARKRARSSAISTVIGISLVLFMLGILSVLVLNARKLSDTVKENIQIQVFLDEDVKEADVIRLKKEIDAETFTRSTTYVSKEEAAKQLTEDLGEDFISFLGYNPLQAAIDLRLNADYAHPDSIENIVEGIENREAVAEVVYSPNLIKQINQNVNKIGLVLLGFSALLLLIAIALINNTIRLTIYSKRFIIRSMQLVGATRGFIQRPFIFAGIMQGLYASFIAILLILGVLYAVRMEIPEFFEFTDILMFVKLFGLVALLGIIISGLSTLFAVRRYLRMDARKIY</sequence>
<dbReference type="RefSeq" id="WP_163285969.1">
    <property type="nucleotide sequence ID" value="NZ_JAAGVY010000028.1"/>
</dbReference>
<accession>A0A7K3WSY9</accession>
<dbReference type="PANTHER" id="PTHR47755">
    <property type="entry name" value="CELL DIVISION PROTEIN FTSX"/>
    <property type="match status" value="1"/>
</dbReference>
<protein>
    <recommendedName>
        <fullName evidence="3 10">Cell division protein FtsX</fullName>
    </recommendedName>
</protein>
<feature type="transmembrane region" description="Helical" evidence="11">
    <location>
        <begin position="214"/>
        <end position="239"/>
    </location>
</feature>
<dbReference type="Proteomes" id="UP000486602">
    <property type="component" value="Unassembled WGS sequence"/>
</dbReference>
<name>A0A7K3WSY9_9FLAO</name>
<feature type="transmembrane region" description="Helical" evidence="11">
    <location>
        <begin position="21"/>
        <end position="39"/>
    </location>
</feature>
<feature type="domain" description="ABC3 transporter permease C-terminal" evidence="12">
    <location>
        <begin position="170"/>
        <end position="286"/>
    </location>
</feature>
<dbReference type="PIRSF" id="PIRSF003097">
    <property type="entry name" value="FtsX"/>
    <property type="match status" value="1"/>
</dbReference>
<dbReference type="PANTHER" id="PTHR47755:SF1">
    <property type="entry name" value="CELL DIVISION PROTEIN FTSX"/>
    <property type="match status" value="1"/>
</dbReference>
<evidence type="ECO:0000256" key="9">
    <source>
        <dbReference type="ARBA" id="ARBA00023306"/>
    </source>
</evidence>
<comment type="subcellular location">
    <subcellularLocation>
        <location evidence="10">Cell inner membrane</location>
    </subcellularLocation>
    <subcellularLocation>
        <location evidence="1">Cell membrane</location>
        <topology evidence="1">Multi-pass membrane protein</topology>
    </subcellularLocation>
</comment>
<dbReference type="InterPro" id="IPR003838">
    <property type="entry name" value="ABC3_permease_C"/>
</dbReference>
<gene>
    <name evidence="14" type="ORF">G3O08_13795</name>
</gene>
<evidence type="ECO:0000256" key="8">
    <source>
        <dbReference type="ARBA" id="ARBA00023136"/>
    </source>
</evidence>
<evidence type="ECO:0000313" key="14">
    <source>
        <dbReference type="EMBL" id="NEN24576.1"/>
    </source>
</evidence>
<comment type="similarity">
    <text evidence="2 10">Belongs to the ABC-4 integral membrane protein family. FtsX subfamily.</text>
</comment>
<dbReference type="EMBL" id="JAAGVY010000028">
    <property type="protein sequence ID" value="NEN24576.1"/>
    <property type="molecule type" value="Genomic_DNA"/>
</dbReference>
<dbReference type="AlphaFoldDB" id="A0A7K3WSY9"/>
<evidence type="ECO:0000256" key="7">
    <source>
        <dbReference type="ARBA" id="ARBA00022989"/>
    </source>
</evidence>
<feature type="transmembrane region" description="Helical" evidence="11">
    <location>
        <begin position="259"/>
        <end position="279"/>
    </location>
</feature>
<dbReference type="InterPro" id="IPR040690">
    <property type="entry name" value="FtsX_ECD"/>
</dbReference>
<comment type="function">
    <text evidence="10">Required for cell division and gliding motility.</text>
</comment>
<keyword evidence="6 11" id="KW-0812">Transmembrane</keyword>
<keyword evidence="15" id="KW-1185">Reference proteome</keyword>
<dbReference type="Pfam" id="PF02687">
    <property type="entry name" value="FtsX"/>
    <property type="match status" value="1"/>
</dbReference>
<dbReference type="GO" id="GO:0005886">
    <property type="term" value="C:plasma membrane"/>
    <property type="evidence" value="ECO:0007669"/>
    <property type="project" value="UniProtKB-SubCell"/>
</dbReference>
<keyword evidence="8 10" id="KW-0472">Membrane</keyword>
<evidence type="ECO:0000256" key="5">
    <source>
        <dbReference type="ARBA" id="ARBA00022618"/>
    </source>
</evidence>
<proteinExistence type="inferred from homology"/>
<evidence type="ECO:0000259" key="13">
    <source>
        <dbReference type="Pfam" id="PF18075"/>
    </source>
</evidence>
<evidence type="ECO:0000256" key="6">
    <source>
        <dbReference type="ARBA" id="ARBA00022692"/>
    </source>
</evidence>
<evidence type="ECO:0000256" key="4">
    <source>
        <dbReference type="ARBA" id="ARBA00022475"/>
    </source>
</evidence>
<evidence type="ECO:0000256" key="10">
    <source>
        <dbReference type="PIRNR" id="PIRNR003097"/>
    </source>
</evidence>
<evidence type="ECO:0000256" key="1">
    <source>
        <dbReference type="ARBA" id="ARBA00004651"/>
    </source>
</evidence>
<keyword evidence="10" id="KW-0997">Cell inner membrane</keyword>
<reference evidence="14 15" key="1">
    <citation type="submission" date="2020-02" db="EMBL/GenBank/DDBJ databases">
        <title>Out from the shadows clarifying the taxonomy of the family Cryomorphaceae and related taxa by utilizing the GTDB taxonomic framework.</title>
        <authorList>
            <person name="Bowman J.P."/>
        </authorList>
    </citation>
    <scope>NUCLEOTIDE SEQUENCE [LARGE SCALE GENOMIC DNA]</scope>
    <source>
        <strain evidence="14 15">QSSC 1-22</strain>
    </source>
</reference>
<dbReference type="Gene3D" id="3.30.70.3040">
    <property type="match status" value="1"/>
</dbReference>
<keyword evidence="9 10" id="KW-0131">Cell cycle</keyword>
<keyword evidence="7 11" id="KW-1133">Transmembrane helix</keyword>
<organism evidence="14 15">
    <name type="scientific">Cryomorpha ignava</name>
    <dbReference type="NCBI Taxonomy" id="101383"/>
    <lineage>
        <taxon>Bacteria</taxon>
        <taxon>Pseudomonadati</taxon>
        <taxon>Bacteroidota</taxon>
        <taxon>Flavobacteriia</taxon>
        <taxon>Flavobacteriales</taxon>
        <taxon>Cryomorphaceae</taxon>
        <taxon>Cryomorpha</taxon>
    </lineage>
</organism>
<evidence type="ECO:0000259" key="12">
    <source>
        <dbReference type="Pfam" id="PF02687"/>
    </source>
</evidence>